<organism evidence="3 4">
    <name type="scientific">Schizothecium vesticola</name>
    <dbReference type="NCBI Taxonomy" id="314040"/>
    <lineage>
        <taxon>Eukaryota</taxon>
        <taxon>Fungi</taxon>
        <taxon>Dikarya</taxon>
        <taxon>Ascomycota</taxon>
        <taxon>Pezizomycotina</taxon>
        <taxon>Sordariomycetes</taxon>
        <taxon>Sordariomycetidae</taxon>
        <taxon>Sordariales</taxon>
        <taxon>Schizotheciaceae</taxon>
        <taxon>Schizothecium</taxon>
    </lineage>
</organism>
<feature type="compositionally biased region" description="Basic residues" evidence="1">
    <location>
        <begin position="163"/>
        <end position="179"/>
    </location>
</feature>
<gene>
    <name evidence="3" type="ORF">B0T18DRAFT_160199</name>
</gene>
<proteinExistence type="predicted"/>
<comment type="caution">
    <text evidence="3">The sequence shown here is derived from an EMBL/GenBank/DDBJ whole genome shotgun (WGS) entry which is preliminary data.</text>
</comment>
<evidence type="ECO:0000256" key="2">
    <source>
        <dbReference type="SAM" id="Phobius"/>
    </source>
</evidence>
<keyword evidence="2" id="KW-1133">Transmembrane helix</keyword>
<evidence type="ECO:0000313" key="3">
    <source>
        <dbReference type="EMBL" id="KAK0746824.1"/>
    </source>
</evidence>
<accession>A0AA40EWF8</accession>
<feature type="transmembrane region" description="Helical" evidence="2">
    <location>
        <begin position="53"/>
        <end position="74"/>
    </location>
</feature>
<dbReference type="AlphaFoldDB" id="A0AA40EWF8"/>
<name>A0AA40EWF8_9PEZI</name>
<dbReference type="Proteomes" id="UP001172155">
    <property type="component" value="Unassembled WGS sequence"/>
</dbReference>
<keyword evidence="4" id="KW-1185">Reference proteome</keyword>
<keyword evidence="2" id="KW-0472">Membrane</keyword>
<sequence>MRDAIGRRHAVPPRLTFSPSSLMGARQRWCGGLQDAPANGMTRVEMFAADARTLSCVLPLGWLGLVVVVARWWFARALFWPLAGSQGMPGGGWMDDGRPVPADADYHTLLRPTPGRVWFRGGETGGQAVALPMMLWWWWWWLVVGVLGLKDEAPLQSRSEHGTRKRNVSSRLPANRRRCNPPFVSPESTRESGSHRLLVLFVVVVVVDGSGVFNVCFSSGASIARAEKAGTGGRRKMGRVVCARGSLPPPSAFAAPHSPLAQLRGQAA</sequence>
<feature type="transmembrane region" description="Helical" evidence="2">
    <location>
        <begin position="128"/>
        <end position="149"/>
    </location>
</feature>
<reference evidence="3" key="1">
    <citation type="submission" date="2023-06" db="EMBL/GenBank/DDBJ databases">
        <title>Genome-scale phylogeny and comparative genomics of the fungal order Sordariales.</title>
        <authorList>
            <consortium name="Lawrence Berkeley National Laboratory"/>
            <person name="Hensen N."/>
            <person name="Bonometti L."/>
            <person name="Westerberg I."/>
            <person name="Brannstrom I.O."/>
            <person name="Guillou S."/>
            <person name="Cros-Aarteil S."/>
            <person name="Calhoun S."/>
            <person name="Haridas S."/>
            <person name="Kuo A."/>
            <person name="Mondo S."/>
            <person name="Pangilinan J."/>
            <person name="Riley R."/>
            <person name="LaButti K."/>
            <person name="Andreopoulos B."/>
            <person name="Lipzen A."/>
            <person name="Chen C."/>
            <person name="Yanf M."/>
            <person name="Daum C."/>
            <person name="Ng V."/>
            <person name="Clum A."/>
            <person name="Steindorff A."/>
            <person name="Ohm R."/>
            <person name="Martin F."/>
            <person name="Silar P."/>
            <person name="Natvig D."/>
            <person name="Lalanne C."/>
            <person name="Gautier V."/>
            <person name="Ament-velasquez S.L."/>
            <person name="Kruys A."/>
            <person name="Hutchinson M.I."/>
            <person name="Powell A.J."/>
            <person name="Barry K."/>
            <person name="Miller A.N."/>
            <person name="Grigoriev I.V."/>
            <person name="Debuchy R."/>
            <person name="Gladieux P."/>
            <person name="Thoren M.H."/>
            <person name="Johannesson H."/>
        </authorList>
    </citation>
    <scope>NUCLEOTIDE SEQUENCE</scope>
    <source>
        <strain evidence="3">SMH3187-1</strain>
    </source>
</reference>
<protein>
    <submittedName>
        <fullName evidence="3">Uncharacterized protein</fullName>
    </submittedName>
</protein>
<evidence type="ECO:0000313" key="4">
    <source>
        <dbReference type="Proteomes" id="UP001172155"/>
    </source>
</evidence>
<evidence type="ECO:0000256" key="1">
    <source>
        <dbReference type="SAM" id="MobiDB-lite"/>
    </source>
</evidence>
<dbReference type="EMBL" id="JAUKUD010000004">
    <property type="protein sequence ID" value="KAK0746824.1"/>
    <property type="molecule type" value="Genomic_DNA"/>
</dbReference>
<keyword evidence="2" id="KW-0812">Transmembrane</keyword>
<feature type="region of interest" description="Disordered" evidence="1">
    <location>
        <begin position="158"/>
        <end position="190"/>
    </location>
</feature>